<feature type="repeat" description="HEAT" evidence="2">
    <location>
        <begin position="158"/>
        <end position="197"/>
    </location>
</feature>
<keyword evidence="3" id="KW-0539">Nucleus</keyword>
<evidence type="ECO:0000313" key="5">
    <source>
        <dbReference type="EMBL" id="KAG2184462.1"/>
    </source>
</evidence>
<keyword evidence="3" id="KW-0234">DNA repair</keyword>
<name>A0A8H7UJW6_MORIS</name>
<dbReference type="Pfam" id="PF12460">
    <property type="entry name" value="MMS19_C"/>
    <property type="match status" value="1"/>
</dbReference>
<dbReference type="GO" id="GO:0016226">
    <property type="term" value="P:iron-sulfur cluster assembly"/>
    <property type="evidence" value="ECO:0007669"/>
    <property type="project" value="UniProtKB-UniRule"/>
</dbReference>
<dbReference type="GO" id="GO:0097361">
    <property type="term" value="C:cytosolic [4Fe-4S] assembly targeting complex"/>
    <property type="evidence" value="ECO:0007669"/>
    <property type="project" value="UniProtKB-UniRule"/>
</dbReference>
<dbReference type="AlphaFoldDB" id="A0A8H7UJW6"/>
<organism evidence="5 6">
    <name type="scientific">Mortierella isabellina</name>
    <name type="common">Filamentous fungus</name>
    <name type="synonym">Umbelopsis isabellina</name>
    <dbReference type="NCBI Taxonomy" id="91625"/>
    <lineage>
        <taxon>Eukaryota</taxon>
        <taxon>Fungi</taxon>
        <taxon>Fungi incertae sedis</taxon>
        <taxon>Mucoromycota</taxon>
        <taxon>Mucoromycotina</taxon>
        <taxon>Umbelopsidomycetes</taxon>
        <taxon>Umbelopsidales</taxon>
        <taxon>Umbelopsidaceae</taxon>
        <taxon>Umbelopsis</taxon>
    </lineage>
</organism>
<evidence type="ECO:0000313" key="6">
    <source>
        <dbReference type="Proteomes" id="UP000654370"/>
    </source>
</evidence>
<feature type="domain" description="MMS19 C-terminal" evidence="4">
    <location>
        <begin position="2"/>
        <end position="186"/>
    </location>
</feature>
<dbReference type="PROSITE" id="PS50077">
    <property type="entry name" value="HEAT_REPEAT"/>
    <property type="match status" value="1"/>
</dbReference>
<comment type="similarity">
    <text evidence="1 3">Belongs to the MET18/MMS19 family.</text>
</comment>
<dbReference type="PANTHER" id="PTHR12891">
    <property type="entry name" value="DNA REPAIR/TRANSCRIPTION PROTEIN MET18/MMS19"/>
    <property type="match status" value="1"/>
</dbReference>
<keyword evidence="3" id="KW-0227">DNA damage</keyword>
<dbReference type="InterPro" id="IPR016024">
    <property type="entry name" value="ARM-type_fold"/>
</dbReference>
<comment type="function">
    <text evidence="3">Key component of the cytosolic iron-sulfur protein assembly (CIA) complex, a multiprotein complex that mediates the incorporation of iron-sulfur cluster into apoproteins specifically involved in DNA metabolism and genomic integrity. In the CIA complex, MMS19 acts as an adapter between early-acting CIA components and a subset of cellular target iron-sulfur proteins.</text>
</comment>
<dbReference type="Gene3D" id="1.25.10.10">
    <property type="entry name" value="Leucine-rich Repeat Variant"/>
    <property type="match status" value="1"/>
</dbReference>
<comment type="subcellular location">
    <subcellularLocation>
        <location evidence="3">Nucleus</location>
    </subcellularLocation>
</comment>
<evidence type="ECO:0000256" key="1">
    <source>
        <dbReference type="ARBA" id="ARBA00009340"/>
    </source>
</evidence>
<dbReference type="InterPro" id="IPR021133">
    <property type="entry name" value="HEAT_type_2"/>
</dbReference>
<dbReference type="InterPro" id="IPR024687">
    <property type="entry name" value="MMS19_C"/>
</dbReference>
<dbReference type="GO" id="GO:0006281">
    <property type="term" value="P:DNA repair"/>
    <property type="evidence" value="ECO:0007669"/>
    <property type="project" value="UniProtKB-UniRule"/>
</dbReference>
<dbReference type="SUPFAM" id="SSF48371">
    <property type="entry name" value="ARM repeat"/>
    <property type="match status" value="1"/>
</dbReference>
<dbReference type="GO" id="GO:0005634">
    <property type="term" value="C:nucleus"/>
    <property type="evidence" value="ECO:0007669"/>
    <property type="project" value="UniProtKB-SubCell"/>
</dbReference>
<dbReference type="GO" id="GO:0051604">
    <property type="term" value="P:protein maturation"/>
    <property type="evidence" value="ECO:0007669"/>
    <property type="project" value="UniProtKB-UniRule"/>
</dbReference>
<dbReference type="OrthoDB" id="342900at2759"/>
<evidence type="ECO:0000256" key="3">
    <source>
        <dbReference type="RuleBase" id="RU367072"/>
    </source>
</evidence>
<dbReference type="PANTHER" id="PTHR12891:SF0">
    <property type="entry name" value="MMS19 NUCLEOTIDE EXCISION REPAIR PROTEIN HOMOLOG"/>
    <property type="match status" value="1"/>
</dbReference>
<dbReference type="Proteomes" id="UP000654370">
    <property type="component" value="Unassembled WGS sequence"/>
</dbReference>
<dbReference type="EMBL" id="JAEPQZ010000002">
    <property type="protein sequence ID" value="KAG2184462.1"/>
    <property type="molecule type" value="Genomic_DNA"/>
</dbReference>
<dbReference type="InterPro" id="IPR039920">
    <property type="entry name" value="MMS19"/>
</dbReference>
<gene>
    <name evidence="5" type="ORF">INT43_000371</name>
</gene>
<evidence type="ECO:0000259" key="4">
    <source>
        <dbReference type="Pfam" id="PF12460"/>
    </source>
</evidence>
<reference evidence="5" key="1">
    <citation type="submission" date="2020-12" db="EMBL/GenBank/DDBJ databases">
        <title>Metabolic potential, ecology and presence of endohyphal bacteria is reflected in genomic diversity of Mucoromycotina.</title>
        <authorList>
            <person name="Muszewska A."/>
            <person name="Okrasinska A."/>
            <person name="Steczkiewicz K."/>
            <person name="Drgas O."/>
            <person name="Orlowska M."/>
            <person name="Perlinska-Lenart U."/>
            <person name="Aleksandrzak-Piekarczyk T."/>
            <person name="Szatraj K."/>
            <person name="Zielenkiewicz U."/>
            <person name="Pilsyk S."/>
            <person name="Malc E."/>
            <person name="Mieczkowski P."/>
            <person name="Kruszewska J.S."/>
            <person name="Biernat P."/>
            <person name="Pawlowska J."/>
        </authorList>
    </citation>
    <scope>NUCLEOTIDE SEQUENCE</scope>
    <source>
        <strain evidence="5">WA0000067209</strain>
    </source>
</reference>
<evidence type="ECO:0000256" key="2">
    <source>
        <dbReference type="PROSITE-ProRule" id="PRU00103"/>
    </source>
</evidence>
<proteinExistence type="inferred from homology"/>
<feature type="non-terminal residue" evidence="5">
    <location>
        <position position="1"/>
    </location>
</feature>
<sequence>TCKALVLKTHQLGYTITDQLISWCDSPTLGHESARGFELLLGDAELVLNKSSGAVVNLLYKQRLFNFCLPKLVDGFKASDSDIKHNYLIALSYLLRNVRKQVLISELPPVCFTKSHLIPLLLESLELEDRKLKISTLETFRLAVTDAPEIISQHVRKLIPALLEVAQKSPAMAVRVSALKCIAEFPSSIGRDVLRAHVAYVVKQIGLCLDDNKRLVRREAVDCRSKWYVTC</sequence>
<dbReference type="InterPro" id="IPR011989">
    <property type="entry name" value="ARM-like"/>
</dbReference>
<comment type="caution">
    <text evidence="5">The sequence shown here is derived from an EMBL/GenBank/DDBJ whole genome shotgun (WGS) entry which is preliminary data.</text>
</comment>
<accession>A0A8H7UJW6</accession>
<keyword evidence="6" id="KW-1185">Reference proteome</keyword>
<protein>
    <recommendedName>
        <fullName evidence="3">MMS19 nucleotide excision repair protein</fullName>
    </recommendedName>
</protein>